<protein>
    <submittedName>
        <fullName evidence="1">Uncharacterized protein</fullName>
    </submittedName>
</protein>
<evidence type="ECO:0000313" key="1">
    <source>
        <dbReference type="EMBL" id="OWL93469.1"/>
    </source>
</evidence>
<evidence type="ECO:0000313" key="2">
    <source>
        <dbReference type="Proteomes" id="UP000197208"/>
    </source>
</evidence>
<organism evidence="1 2">
    <name type="scientific">Deinococcus indicus</name>
    <dbReference type="NCBI Taxonomy" id="223556"/>
    <lineage>
        <taxon>Bacteria</taxon>
        <taxon>Thermotogati</taxon>
        <taxon>Deinococcota</taxon>
        <taxon>Deinococci</taxon>
        <taxon>Deinococcales</taxon>
        <taxon>Deinococcaceae</taxon>
        <taxon>Deinococcus</taxon>
    </lineage>
</organism>
<name>A0A246BE37_9DEIO</name>
<keyword evidence="2" id="KW-1185">Reference proteome</keyword>
<dbReference type="EMBL" id="NHMK01000035">
    <property type="protein sequence ID" value="OWL93469.1"/>
    <property type="molecule type" value="Genomic_DNA"/>
</dbReference>
<comment type="caution">
    <text evidence="1">The sequence shown here is derived from an EMBL/GenBank/DDBJ whole genome shotgun (WGS) entry which is preliminary data.</text>
</comment>
<proteinExistence type="predicted"/>
<reference evidence="1 2" key="1">
    <citation type="submission" date="2017-05" db="EMBL/GenBank/DDBJ databases">
        <title>De novo genome assembly of Deniococcus indicus strain DR1.</title>
        <authorList>
            <person name="Chauhan D."/>
            <person name="Yennamalli R.M."/>
            <person name="Priyadarshini R."/>
        </authorList>
    </citation>
    <scope>NUCLEOTIDE SEQUENCE [LARGE SCALE GENOMIC DNA]</scope>
    <source>
        <strain evidence="1 2">DR1</strain>
    </source>
</reference>
<dbReference type="AlphaFoldDB" id="A0A246BE37"/>
<gene>
    <name evidence="1" type="ORF">CBQ26_19760</name>
</gene>
<dbReference type="Proteomes" id="UP000197208">
    <property type="component" value="Unassembled WGS sequence"/>
</dbReference>
<sequence length="181" mass="21003">MRSVFKNPSPDDTRSQSSLLITRQGAWSMAHYAKDYGHHLSPALIVGLLWPHTSVVDGFAVQPNRRLNQREDWLPFERQSHDGAWNAGYAHAIRRAGHQHLGWWFHRERPVSRHTGLTPIAIRGLFARSEWDDLPRYSDLEERAVILLSWVEQRTLCLYAVKLNPATQAQQPMEIIWQGRH</sequence>
<accession>A0A246BE37</accession>